<name>L1QIC9_9CLOT</name>
<evidence type="ECO:0000313" key="1">
    <source>
        <dbReference type="EMBL" id="EKY27425.1"/>
    </source>
</evidence>
<gene>
    <name evidence="1" type="ORF">HMPREF0216_01374</name>
</gene>
<dbReference type="eggNOG" id="ENOG5030GCR">
    <property type="taxonomic scope" value="Bacteria"/>
</dbReference>
<keyword evidence="2" id="KW-1185">Reference proteome</keyword>
<organism evidence="1 2">
    <name type="scientific">Clostridium celatum DSM 1785</name>
    <dbReference type="NCBI Taxonomy" id="545697"/>
    <lineage>
        <taxon>Bacteria</taxon>
        <taxon>Bacillati</taxon>
        <taxon>Bacillota</taxon>
        <taxon>Clostridia</taxon>
        <taxon>Eubacteriales</taxon>
        <taxon>Clostridiaceae</taxon>
        <taxon>Clostridium</taxon>
    </lineage>
</organism>
<dbReference type="HOGENOM" id="CLU_1683476_0_0_9"/>
<reference evidence="1 2" key="1">
    <citation type="submission" date="2012-05" db="EMBL/GenBank/DDBJ databases">
        <authorList>
            <person name="Weinstock G."/>
            <person name="Sodergren E."/>
            <person name="Lobos E.A."/>
            <person name="Fulton L."/>
            <person name="Fulton R."/>
            <person name="Courtney L."/>
            <person name="Fronick C."/>
            <person name="O'Laughlin M."/>
            <person name="Godfrey J."/>
            <person name="Wilson R.M."/>
            <person name="Miner T."/>
            <person name="Farmer C."/>
            <person name="Delehaunty K."/>
            <person name="Cordes M."/>
            <person name="Minx P."/>
            <person name="Tomlinson C."/>
            <person name="Chen J."/>
            <person name="Wollam A."/>
            <person name="Pepin K.H."/>
            <person name="Bhonagiri V."/>
            <person name="Zhang X."/>
            <person name="Suruliraj S."/>
            <person name="Warren W."/>
            <person name="Mitreva M."/>
            <person name="Mardis E.R."/>
            <person name="Wilson R.K."/>
        </authorList>
    </citation>
    <scope>NUCLEOTIDE SEQUENCE [LARGE SCALE GENOMIC DNA]</scope>
    <source>
        <strain evidence="1 2">DSM 1785</strain>
    </source>
</reference>
<dbReference type="EMBL" id="AMEZ01000035">
    <property type="protein sequence ID" value="EKY27425.1"/>
    <property type="molecule type" value="Genomic_DNA"/>
</dbReference>
<sequence>MFMILANTNYKYYRMVISMESNSNIFKTYTLDYLGKYYFYEEDEFLKAKENGQYILEKLKESNRFDYDGASYTFTKFGNISEGRTRRNVNILIEKDNINVKIDGEVVHLDLIYKMDIKELEDHFRITTRISEKGNTVSCLLYINLNEGESFIRAIESVRDYQIELSKEK</sequence>
<dbReference type="Proteomes" id="UP000010420">
    <property type="component" value="Unassembled WGS sequence"/>
</dbReference>
<comment type="caution">
    <text evidence="1">The sequence shown here is derived from an EMBL/GenBank/DDBJ whole genome shotgun (WGS) entry which is preliminary data.</text>
</comment>
<dbReference type="AlphaFoldDB" id="L1QIC9"/>
<protein>
    <submittedName>
        <fullName evidence="1">Uncharacterized protein</fullName>
    </submittedName>
</protein>
<dbReference type="PATRIC" id="fig|545697.3.peg.1353"/>
<proteinExistence type="predicted"/>
<evidence type="ECO:0000313" key="2">
    <source>
        <dbReference type="Proteomes" id="UP000010420"/>
    </source>
</evidence>
<dbReference type="STRING" id="545697.HMPREF0216_01374"/>
<accession>L1QIC9</accession>